<keyword evidence="4" id="KW-1185">Reference proteome</keyword>
<comment type="caution">
    <text evidence="3">The sequence shown here is derived from an EMBL/GenBank/DDBJ whole genome shotgun (WGS) entry which is preliminary data.</text>
</comment>
<proteinExistence type="predicted"/>
<keyword evidence="2" id="KW-0732">Signal</keyword>
<evidence type="ECO:0000256" key="2">
    <source>
        <dbReference type="SAM" id="SignalP"/>
    </source>
</evidence>
<dbReference type="Proteomes" id="UP001308776">
    <property type="component" value="Unassembled WGS sequence"/>
</dbReference>
<protein>
    <submittedName>
        <fullName evidence="3">Uncharacterized protein</fullName>
    </submittedName>
</protein>
<evidence type="ECO:0000256" key="1">
    <source>
        <dbReference type="SAM" id="MobiDB-lite"/>
    </source>
</evidence>
<name>A0ABU6FL22_9PROT</name>
<feature type="region of interest" description="Disordered" evidence="1">
    <location>
        <begin position="30"/>
        <end position="54"/>
    </location>
</feature>
<feature type="signal peptide" evidence="2">
    <location>
        <begin position="1"/>
        <end position="29"/>
    </location>
</feature>
<accession>A0ABU6FL22</accession>
<organism evidence="3 4">
    <name type="scientific">Acidithiobacillus ferriphilus</name>
    <dbReference type="NCBI Taxonomy" id="1689834"/>
    <lineage>
        <taxon>Bacteria</taxon>
        <taxon>Pseudomonadati</taxon>
        <taxon>Pseudomonadota</taxon>
        <taxon>Acidithiobacillia</taxon>
        <taxon>Acidithiobacillales</taxon>
        <taxon>Acidithiobacillaceae</taxon>
        <taxon>Acidithiobacillus</taxon>
    </lineage>
</organism>
<feature type="chain" id="PRO_5045922210" evidence="2">
    <location>
        <begin position="30"/>
        <end position="106"/>
    </location>
</feature>
<reference evidence="3 4" key="1">
    <citation type="submission" date="2022-11" db="EMBL/GenBank/DDBJ databases">
        <title>Comparative genomics analysis of Acidithiobacillus ferriphilus.</title>
        <authorList>
            <person name="Ma L."/>
        </authorList>
    </citation>
    <scope>NUCLEOTIDE SEQUENCE [LARGE SCALE GENOMIC DNA]</scope>
    <source>
        <strain evidence="3 4">DY15</strain>
    </source>
</reference>
<dbReference type="EMBL" id="JAQGFR010000032">
    <property type="protein sequence ID" value="MEB8512744.1"/>
    <property type="molecule type" value="Genomic_DNA"/>
</dbReference>
<evidence type="ECO:0000313" key="4">
    <source>
        <dbReference type="Proteomes" id="UP001308776"/>
    </source>
</evidence>
<dbReference type="RefSeq" id="WP_196762885.1">
    <property type="nucleotide sequence ID" value="NZ_JAQGFK010000065.1"/>
</dbReference>
<evidence type="ECO:0000313" key="3">
    <source>
        <dbReference type="EMBL" id="MEB8512744.1"/>
    </source>
</evidence>
<sequence length="106" mass="11479">MKQQGLMQATIYASAILAGTLWCASPAWADTASSSEAPPSKPVGQAPAEQSRPPAIETLISTTGVLTPAGKFVIEPFIQYRAPRKTFPFRLYMIKYNQLNIMGYAG</sequence>
<gene>
    <name evidence="3" type="ORF">OW717_01640</name>
</gene>